<reference evidence="2" key="1">
    <citation type="submission" date="2020-09" db="EMBL/GenBank/DDBJ databases">
        <title>Sphingomonas sp., a new species isolated from pork steak.</title>
        <authorList>
            <person name="Heidler von Heilborn D."/>
        </authorList>
    </citation>
    <scope>NUCLEOTIDE SEQUENCE [LARGE SCALE GENOMIC DNA]</scope>
</reference>
<dbReference type="KEGG" id="sari:H5J25_04575"/>
<name>A0A974NW43_9SPHN</name>
<accession>A0A974NW43</accession>
<dbReference type="SUPFAM" id="SSF51182">
    <property type="entry name" value="RmlC-like cupins"/>
    <property type="match status" value="1"/>
</dbReference>
<dbReference type="AlphaFoldDB" id="A0A974NW43"/>
<organism evidence="1 2">
    <name type="scientific">Sphingomonas aliaeris</name>
    <dbReference type="NCBI Taxonomy" id="2759526"/>
    <lineage>
        <taxon>Bacteria</taxon>
        <taxon>Pseudomonadati</taxon>
        <taxon>Pseudomonadota</taxon>
        <taxon>Alphaproteobacteria</taxon>
        <taxon>Sphingomonadales</taxon>
        <taxon>Sphingomonadaceae</taxon>
        <taxon>Sphingomonas</taxon>
    </lineage>
</organism>
<evidence type="ECO:0000313" key="2">
    <source>
        <dbReference type="Proteomes" id="UP000595894"/>
    </source>
</evidence>
<dbReference type="Proteomes" id="UP000595894">
    <property type="component" value="Chromosome"/>
</dbReference>
<dbReference type="InterPro" id="IPR011051">
    <property type="entry name" value="RmlC_Cupin_sf"/>
</dbReference>
<sequence>MSKTIPRIPRIAAGYAPPCTTIVRVERMSRAFTKYHLDDGRALHRFRRGEPHADPHDHPWSFETEILAGGYVEEVFHIVPGGGWRSELVHRSPGTVHKVPAEHIHRIVELPQRECWTVVRAGPNVRGTRFWRFGDDVRSRAWNKRRWQHHG</sequence>
<evidence type="ECO:0000313" key="1">
    <source>
        <dbReference type="EMBL" id="QQV78021.1"/>
    </source>
</evidence>
<gene>
    <name evidence="1" type="ORF">H5J25_04575</name>
</gene>
<dbReference type="EMBL" id="CP061035">
    <property type="protein sequence ID" value="QQV78021.1"/>
    <property type="molecule type" value="Genomic_DNA"/>
</dbReference>
<keyword evidence="2" id="KW-1185">Reference proteome</keyword>
<proteinExistence type="predicted"/>
<evidence type="ECO:0008006" key="3">
    <source>
        <dbReference type="Google" id="ProtNLM"/>
    </source>
</evidence>
<protein>
    <recommendedName>
        <fullName evidence="3">Cupin domain-containing protein</fullName>
    </recommendedName>
</protein>